<evidence type="ECO:0000256" key="4">
    <source>
        <dbReference type="SAM" id="MobiDB-lite"/>
    </source>
</evidence>
<dbReference type="Pfam" id="PF09738">
    <property type="entry name" value="LRRFIP"/>
    <property type="match status" value="2"/>
</dbReference>
<feature type="compositionally biased region" description="Basic and acidic residues" evidence="4">
    <location>
        <begin position="226"/>
        <end position="263"/>
    </location>
</feature>
<sequence>MAAGQSHALEAKLQRLERSASARQGGATDSELSELEDVVTRTAARVQSAESEVSDIESKIAALTSKKKVSGSQRKKSTQDFSSKFHMDPEFKPLAADYRLHRPGPPARSTDPLVQRDRRPRPLTGLTGPLPGPLPAVHVGSVPGNRLQNLQLPVRAPGPGNDLPAQSGTDRNPNRETPPRRQESPFLEFRSGAGSRSACGGPEETCMEDSAAGRSAMGTQGPGGRRRAEARLAARRAARAEAREIRMKELERQHREEDSERYARPPRRHTSMSDDEERMSVGSRSSLRPSDYSGFLGSSSRASSRAGSARASPVVEERPDRDFMDKGSRTASTLSAATLASLGGASSRRGSCDTSLSVETEASIRDMKDSLAQAEDRFRKAMVSSAQLHNQKSSLMYQVENLKEELGDMEELLWESRRLWEDRTKVPRSLYSVHGSITPM</sequence>
<feature type="compositionally biased region" description="Low complexity" evidence="4">
    <location>
        <begin position="297"/>
        <end position="312"/>
    </location>
</feature>
<dbReference type="OrthoDB" id="10028421at2759"/>
<proteinExistence type="inferred from homology"/>
<feature type="region of interest" description="Disordered" evidence="4">
    <location>
        <begin position="1"/>
        <end position="34"/>
    </location>
</feature>
<evidence type="ECO:0000313" key="7">
    <source>
        <dbReference type="Proteomes" id="UP000314294"/>
    </source>
</evidence>
<organism evidence="6 7">
    <name type="scientific">Liparis tanakae</name>
    <name type="common">Tanaka's snailfish</name>
    <dbReference type="NCBI Taxonomy" id="230148"/>
    <lineage>
        <taxon>Eukaryota</taxon>
        <taxon>Metazoa</taxon>
        <taxon>Chordata</taxon>
        <taxon>Craniata</taxon>
        <taxon>Vertebrata</taxon>
        <taxon>Euteleostomi</taxon>
        <taxon>Actinopterygii</taxon>
        <taxon>Neopterygii</taxon>
        <taxon>Teleostei</taxon>
        <taxon>Neoteleostei</taxon>
        <taxon>Acanthomorphata</taxon>
        <taxon>Eupercaria</taxon>
        <taxon>Perciformes</taxon>
        <taxon>Cottioidei</taxon>
        <taxon>Cottales</taxon>
        <taxon>Liparidae</taxon>
        <taxon>Liparis</taxon>
    </lineage>
</organism>
<protein>
    <submittedName>
        <fullName evidence="6">Leucine-rich repeat flightless-interacting protein 1</fullName>
    </submittedName>
</protein>
<comment type="similarity">
    <text evidence="1">Belongs to the LRRFIP family.</text>
</comment>
<feature type="compositionally biased region" description="Basic and acidic residues" evidence="4">
    <location>
        <begin position="315"/>
        <end position="328"/>
    </location>
</feature>
<feature type="domain" description="Rab effector MyRIP/Melanophilin" evidence="5">
    <location>
        <begin position="1"/>
        <end position="64"/>
    </location>
</feature>
<name>A0A4Z2ER84_9TELE</name>
<dbReference type="InterPro" id="IPR006788">
    <property type="entry name" value="Myrip/Melanophilin"/>
</dbReference>
<comment type="caution">
    <text evidence="6">The sequence shown here is derived from an EMBL/GenBank/DDBJ whole genome shotgun (WGS) entry which is preliminary data.</text>
</comment>
<gene>
    <name evidence="6" type="primary">LRRFIP1_0</name>
    <name evidence="6" type="ORF">EYF80_058964</name>
</gene>
<keyword evidence="7" id="KW-1185">Reference proteome</keyword>
<dbReference type="Pfam" id="PF04698">
    <property type="entry name" value="Rab_eff_C"/>
    <property type="match status" value="1"/>
</dbReference>
<dbReference type="GO" id="GO:0000981">
    <property type="term" value="F:DNA-binding transcription factor activity, RNA polymerase II-specific"/>
    <property type="evidence" value="ECO:0007669"/>
    <property type="project" value="TreeGrafter"/>
</dbReference>
<keyword evidence="2 3" id="KW-0175">Coiled coil</keyword>
<evidence type="ECO:0000313" key="6">
    <source>
        <dbReference type="EMBL" id="TNN30884.1"/>
    </source>
</evidence>
<dbReference type="EMBL" id="SRLO01004024">
    <property type="protein sequence ID" value="TNN30884.1"/>
    <property type="molecule type" value="Genomic_DNA"/>
</dbReference>
<evidence type="ECO:0000256" key="3">
    <source>
        <dbReference type="SAM" id="Coils"/>
    </source>
</evidence>
<dbReference type="PANTHER" id="PTHR19212:SF5">
    <property type="entry name" value="LEUCINE-RICH REPEAT FLIGHTLESS-INTERACTING PROTEIN 1"/>
    <property type="match status" value="1"/>
</dbReference>
<feature type="compositionally biased region" description="Basic and acidic residues" evidence="4">
    <location>
        <begin position="9"/>
        <end position="20"/>
    </location>
</feature>
<dbReference type="PANTHER" id="PTHR19212">
    <property type="entry name" value="LEUCINE RICH REPEAT IN FLII INTERACTING PROTEIN"/>
    <property type="match status" value="1"/>
</dbReference>
<feature type="region of interest" description="Disordered" evidence="4">
    <location>
        <begin position="63"/>
        <end position="330"/>
    </location>
</feature>
<feature type="compositionally biased region" description="Basic residues" evidence="4">
    <location>
        <begin position="65"/>
        <end position="76"/>
    </location>
</feature>
<evidence type="ECO:0000259" key="5">
    <source>
        <dbReference type="Pfam" id="PF04698"/>
    </source>
</evidence>
<feature type="compositionally biased region" description="Low complexity" evidence="4">
    <location>
        <begin position="190"/>
        <end position="201"/>
    </location>
</feature>
<dbReference type="InterPro" id="IPR019139">
    <property type="entry name" value="LRRFIP1/2"/>
</dbReference>
<feature type="coiled-coil region" evidence="3">
    <location>
        <begin position="357"/>
        <end position="419"/>
    </location>
</feature>
<evidence type="ECO:0000256" key="1">
    <source>
        <dbReference type="ARBA" id="ARBA00008275"/>
    </source>
</evidence>
<dbReference type="GO" id="GO:0000978">
    <property type="term" value="F:RNA polymerase II cis-regulatory region sequence-specific DNA binding"/>
    <property type="evidence" value="ECO:0007669"/>
    <property type="project" value="TreeGrafter"/>
</dbReference>
<dbReference type="AlphaFoldDB" id="A0A4Z2ER84"/>
<dbReference type="Gene3D" id="1.20.5.4090">
    <property type="match status" value="1"/>
</dbReference>
<feature type="compositionally biased region" description="Basic and acidic residues" evidence="4">
    <location>
        <begin position="172"/>
        <end position="183"/>
    </location>
</feature>
<dbReference type="Proteomes" id="UP000314294">
    <property type="component" value="Unassembled WGS sequence"/>
</dbReference>
<accession>A0A4Z2ER84</accession>
<evidence type="ECO:0000256" key="2">
    <source>
        <dbReference type="ARBA" id="ARBA00023054"/>
    </source>
</evidence>
<reference evidence="6 7" key="1">
    <citation type="submission" date="2019-03" db="EMBL/GenBank/DDBJ databases">
        <title>First draft genome of Liparis tanakae, snailfish: a comprehensive survey of snailfish specific genes.</title>
        <authorList>
            <person name="Kim W."/>
            <person name="Song I."/>
            <person name="Jeong J.-H."/>
            <person name="Kim D."/>
            <person name="Kim S."/>
            <person name="Ryu S."/>
            <person name="Song J.Y."/>
            <person name="Lee S.K."/>
        </authorList>
    </citation>
    <scope>NUCLEOTIDE SEQUENCE [LARGE SCALE GENOMIC DNA]</scope>
    <source>
        <tissue evidence="6">Muscle</tissue>
    </source>
</reference>